<dbReference type="Proteomes" id="UP000194003">
    <property type="component" value="Unassembled WGS sequence"/>
</dbReference>
<name>A0A1Y2K0Q5_9PROT</name>
<accession>A0A1Y2K0Q5</accession>
<reference evidence="5 6" key="1">
    <citation type="journal article" date="2016" name="BMC Genomics">
        <title>Combined genomic and structural analyses of a cultured magnetotactic bacterium reveals its niche adaptation to a dynamic environment.</title>
        <authorList>
            <person name="Araujo A.C."/>
            <person name="Morillo V."/>
            <person name="Cypriano J."/>
            <person name="Teixeira L.C."/>
            <person name="Leao P."/>
            <person name="Lyra S."/>
            <person name="Almeida L.G."/>
            <person name="Bazylinski D.A."/>
            <person name="Vasconcellos A.T."/>
            <person name="Abreu F."/>
            <person name="Lins U."/>
        </authorList>
    </citation>
    <scope>NUCLEOTIDE SEQUENCE [LARGE SCALE GENOMIC DNA]</scope>
    <source>
        <strain evidence="5 6">IT-1</strain>
    </source>
</reference>
<dbReference type="CDD" id="cd04730">
    <property type="entry name" value="NPD_like"/>
    <property type="match status" value="1"/>
</dbReference>
<proteinExistence type="predicted"/>
<dbReference type="AlphaFoldDB" id="A0A1Y2K0Q5"/>
<keyword evidence="5" id="KW-0223">Dioxygenase</keyword>
<gene>
    <name evidence="5" type="ORF">MAIT1_00891</name>
</gene>
<keyword evidence="4" id="KW-0812">Transmembrane</keyword>
<evidence type="ECO:0000256" key="1">
    <source>
        <dbReference type="ARBA" id="ARBA00022630"/>
    </source>
</evidence>
<dbReference type="EMBL" id="LVJN01000021">
    <property type="protein sequence ID" value="OSM00384.1"/>
    <property type="molecule type" value="Genomic_DNA"/>
</dbReference>
<evidence type="ECO:0000313" key="6">
    <source>
        <dbReference type="Proteomes" id="UP000194003"/>
    </source>
</evidence>
<keyword evidence="2" id="KW-0288">FMN</keyword>
<keyword evidence="6" id="KW-1185">Reference proteome</keyword>
<dbReference type="GO" id="GO:0051213">
    <property type="term" value="F:dioxygenase activity"/>
    <property type="evidence" value="ECO:0007669"/>
    <property type="project" value="UniProtKB-KW"/>
</dbReference>
<evidence type="ECO:0000256" key="3">
    <source>
        <dbReference type="ARBA" id="ARBA00023002"/>
    </source>
</evidence>
<comment type="caution">
    <text evidence="5">The sequence shown here is derived from an EMBL/GenBank/DDBJ whole genome shotgun (WGS) entry which is preliminary data.</text>
</comment>
<dbReference type="InterPro" id="IPR004136">
    <property type="entry name" value="NMO"/>
</dbReference>
<dbReference type="GO" id="GO:0018580">
    <property type="term" value="F:nitronate monooxygenase activity"/>
    <property type="evidence" value="ECO:0007669"/>
    <property type="project" value="InterPro"/>
</dbReference>
<dbReference type="STRING" id="1434232.MAIT1_00891"/>
<organism evidence="5 6">
    <name type="scientific">Magnetofaba australis IT-1</name>
    <dbReference type="NCBI Taxonomy" id="1434232"/>
    <lineage>
        <taxon>Bacteria</taxon>
        <taxon>Pseudomonadati</taxon>
        <taxon>Pseudomonadota</taxon>
        <taxon>Magnetococcia</taxon>
        <taxon>Magnetococcales</taxon>
        <taxon>Magnetococcaceae</taxon>
        <taxon>Magnetofaba</taxon>
    </lineage>
</organism>
<keyword evidence="3" id="KW-0560">Oxidoreductase</keyword>
<dbReference type="RefSeq" id="WP_085447015.1">
    <property type="nucleotide sequence ID" value="NZ_LVJN01000021.1"/>
</dbReference>
<dbReference type="Pfam" id="PF03060">
    <property type="entry name" value="NMO"/>
    <property type="match status" value="1"/>
</dbReference>
<evidence type="ECO:0000313" key="5">
    <source>
        <dbReference type="EMBL" id="OSM00384.1"/>
    </source>
</evidence>
<feature type="transmembrane region" description="Helical" evidence="4">
    <location>
        <begin position="38"/>
        <end position="59"/>
    </location>
</feature>
<dbReference type="Gene3D" id="3.20.20.70">
    <property type="entry name" value="Aldolase class I"/>
    <property type="match status" value="1"/>
</dbReference>
<keyword evidence="4" id="KW-1133">Transmembrane helix</keyword>
<sequence length="367" mass="39756">MNANAAVEPLPPLTIGEHTLAVPIIQGGMGVRVSAHKLAAAVGNAGGAGIIATVALSLASKHYKKGKDYYKANIKALIDELQWAREKSPKGIIGANCMVAIRDYEDMVRTSVMHGAQMIISGAGLPLRLPEFAKDNTSCALVPIISSLRAAKLLTKRWHKLYKRIPDALVFEDPNTAGGHLGVDRSQLYGEEHGTDRVVPELAEWSRKEYGDEIPIVTAGGIWDRSDIDRVMAMGAKGVQMASRFICTHECDAADSFKESFIRAKQGDVVIIDSPAGLPGRALKTQFTNDLFRGAEVGHKCFATCLEACRCRDDKDAFCIAEALHLAQQGDMERGLVFTGTNATRHTEIVHVQDIFDEINGAAHTPQ</sequence>
<dbReference type="SUPFAM" id="SSF51412">
    <property type="entry name" value="Inosine monophosphate dehydrogenase (IMPDH)"/>
    <property type="match status" value="1"/>
</dbReference>
<keyword evidence="4" id="KW-0472">Membrane</keyword>
<evidence type="ECO:0000256" key="2">
    <source>
        <dbReference type="ARBA" id="ARBA00022643"/>
    </source>
</evidence>
<dbReference type="PANTHER" id="PTHR32332">
    <property type="entry name" value="2-NITROPROPANE DIOXYGENASE"/>
    <property type="match status" value="1"/>
</dbReference>
<keyword evidence="1" id="KW-0285">Flavoprotein</keyword>
<dbReference type="OrthoDB" id="5288029at2"/>
<evidence type="ECO:0000256" key="4">
    <source>
        <dbReference type="SAM" id="Phobius"/>
    </source>
</evidence>
<dbReference type="InterPro" id="IPR013785">
    <property type="entry name" value="Aldolase_TIM"/>
</dbReference>
<dbReference type="PANTHER" id="PTHR32332:SF18">
    <property type="entry name" value="2-NITROPROPANE DIOXYGENASE"/>
    <property type="match status" value="1"/>
</dbReference>
<protein>
    <submittedName>
        <fullName evidence="5">Putative 2-nitropropane dioxygenase</fullName>
    </submittedName>
</protein>